<feature type="compositionally biased region" description="Low complexity" evidence="1">
    <location>
        <begin position="532"/>
        <end position="545"/>
    </location>
</feature>
<feature type="region of interest" description="Disordered" evidence="1">
    <location>
        <begin position="756"/>
        <end position="1031"/>
    </location>
</feature>
<dbReference type="Proteomes" id="UP001201163">
    <property type="component" value="Unassembled WGS sequence"/>
</dbReference>
<dbReference type="EMBL" id="JAKELL010000002">
    <property type="protein sequence ID" value="KAH9000303.1"/>
    <property type="molecule type" value="Genomic_DNA"/>
</dbReference>
<name>A0AAD4QHM8_9AGAM</name>
<feature type="region of interest" description="Disordered" evidence="1">
    <location>
        <begin position="1"/>
        <end position="186"/>
    </location>
</feature>
<organism evidence="2 3">
    <name type="scientific">Lactarius akahatsu</name>
    <dbReference type="NCBI Taxonomy" id="416441"/>
    <lineage>
        <taxon>Eukaryota</taxon>
        <taxon>Fungi</taxon>
        <taxon>Dikarya</taxon>
        <taxon>Basidiomycota</taxon>
        <taxon>Agaricomycotina</taxon>
        <taxon>Agaricomycetes</taxon>
        <taxon>Russulales</taxon>
        <taxon>Russulaceae</taxon>
        <taxon>Lactarius</taxon>
    </lineage>
</organism>
<feature type="compositionally biased region" description="Polar residues" evidence="1">
    <location>
        <begin position="899"/>
        <end position="909"/>
    </location>
</feature>
<feature type="region of interest" description="Disordered" evidence="1">
    <location>
        <begin position="620"/>
        <end position="684"/>
    </location>
</feature>
<feature type="region of interest" description="Disordered" evidence="1">
    <location>
        <begin position="371"/>
        <end position="555"/>
    </location>
</feature>
<feature type="compositionally biased region" description="Polar residues" evidence="1">
    <location>
        <begin position="406"/>
        <end position="432"/>
    </location>
</feature>
<feature type="compositionally biased region" description="Low complexity" evidence="1">
    <location>
        <begin position="649"/>
        <end position="660"/>
    </location>
</feature>
<feature type="compositionally biased region" description="Low complexity" evidence="1">
    <location>
        <begin position="391"/>
        <end position="405"/>
    </location>
</feature>
<keyword evidence="3" id="KW-1185">Reference proteome</keyword>
<sequence>MDDLWGNAWGSPDNVKDERKPVAWSTSEKPRSDDPQEDDLSMPSWSTTGPGIRWDEPSATLSPLWSTGHHDTQQDWSRDNPYGNIPLGNSSQAELPNDDSSNNLESHPTPPTAQSDDDDMPASPPSAEPELEEEVISPQVLSSIPTPEPSPPPSPNAFGTFIAGAEQGDVVPNPSDRGSLGGQLYADEWGSPWGSMSGVVEDESLQHTDDEWESAKLRQLEMDRRVPPELLSRILLHLEDFAKDAWPGIPDEAEADWQRQWHSGLDFDGLDALMPRYVPSLTLPQVPPFGKSFTAKAMADAVKLSRNTALARTSPMSTFLAAKGSTAWETSVKSRIETSVDEVPLGWRILEKEGKKDEKIEEVRKPTGLLAGLWGRRTSSTTSSIPGTEKSTPSPSSMASESVHSVQTPNQRSSLESVKSPSGTKPVSQTLLELSPSLAPAHSQDGDSPPSSAPSAVSRFLNRFSRSRQSSSHSRNSLTLSGDDLEYLSDVRSNSTDPMDASGDEQLDFGSTAPSSFLGKLPPLLPPPLSSPPSSLSNATTSLPPSLGPLVRDDTKNGPITTSLVDLNASLDARKPVEQSSIFALTPLIPGPIRATSSKSIHPISDYSIASPSDKINPPFSATLLPTSSRSAVQRSDVPHNDDDDDFSDFLSSPADPPLLTFSASPPSSTQVRVPPPHTQSMSSDDDFANLMSLSTGALPDSSIRPDVAITPNPADPAFRVAPTNPTSLIAQRRKGSRTEEHLHTLGLLELAAARPGRWPAPPSPLPEVLTPPPPPESAPSSSADLNILDTGPAPARSNHQRQPSSPRSKETVQKGHQRTQSLLDLAASRPGRWPAPPSPFHEALLPPPPPARDQGGVVLNVDYFGTTPTEESFTLPPPPPPPGKTSPPPSLSNIISPQMTLGRSSSPFTGVVDVIQSSSPPPRPSAPLTGPLSRRALSPPPLPTAVIGRVPPKLSSTPIPLLPPPSGYRLTPPLNPPPRQYSPESTPLALLVNSDKEKNAKLPVETATPPPPVKGTGGLTAQDLSFFEGL</sequence>
<dbReference type="AlphaFoldDB" id="A0AAD4QHM8"/>
<feature type="compositionally biased region" description="Low complexity" evidence="1">
    <location>
        <begin position="136"/>
        <end position="145"/>
    </location>
</feature>
<feature type="compositionally biased region" description="Polar residues" evidence="1">
    <location>
        <begin position="662"/>
        <end position="672"/>
    </location>
</feature>
<reference evidence="2" key="1">
    <citation type="submission" date="2022-01" db="EMBL/GenBank/DDBJ databases">
        <title>Comparative genomics reveals a dynamic genome evolution in the ectomycorrhizal milk-cap (Lactarius) mushrooms.</title>
        <authorList>
            <consortium name="DOE Joint Genome Institute"/>
            <person name="Lebreton A."/>
            <person name="Tang N."/>
            <person name="Kuo A."/>
            <person name="LaButti K."/>
            <person name="Drula E."/>
            <person name="Barry K."/>
            <person name="Clum A."/>
            <person name="Lipzen A."/>
            <person name="Mousain D."/>
            <person name="Ng V."/>
            <person name="Wang R."/>
            <person name="Wang X."/>
            <person name="Dai Y."/>
            <person name="Henrissat B."/>
            <person name="Grigoriev I.V."/>
            <person name="Guerin-Laguette A."/>
            <person name="Yu F."/>
            <person name="Martin F.M."/>
        </authorList>
    </citation>
    <scope>NUCLEOTIDE SEQUENCE</scope>
    <source>
        <strain evidence="2">QP</strain>
    </source>
</reference>
<evidence type="ECO:0000313" key="3">
    <source>
        <dbReference type="Proteomes" id="UP001201163"/>
    </source>
</evidence>
<feature type="compositionally biased region" description="Pro residues" evidence="1">
    <location>
        <begin position="834"/>
        <end position="852"/>
    </location>
</feature>
<protein>
    <submittedName>
        <fullName evidence="2">Uncharacterized protein</fullName>
    </submittedName>
</protein>
<feature type="compositionally biased region" description="Pro residues" evidence="1">
    <location>
        <begin position="876"/>
        <end position="891"/>
    </location>
</feature>
<gene>
    <name evidence="2" type="ORF">EDB92DRAFT_485207</name>
</gene>
<evidence type="ECO:0000256" key="1">
    <source>
        <dbReference type="SAM" id="MobiDB-lite"/>
    </source>
</evidence>
<feature type="compositionally biased region" description="Low complexity" evidence="1">
    <location>
        <begin position="448"/>
        <end position="481"/>
    </location>
</feature>
<feature type="compositionally biased region" description="Polar residues" evidence="1">
    <location>
        <begin position="377"/>
        <end position="390"/>
    </location>
</feature>
<feature type="compositionally biased region" description="Basic and acidic residues" evidence="1">
    <location>
        <begin position="68"/>
        <end position="78"/>
    </location>
</feature>
<accession>A0AAD4QHM8</accession>
<comment type="caution">
    <text evidence="2">The sequence shown here is derived from an EMBL/GenBank/DDBJ whole genome shotgun (WGS) entry which is preliminary data.</text>
</comment>
<feature type="compositionally biased region" description="Pro residues" evidence="1">
    <location>
        <begin position="759"/>
        <end position="778"/>
    </location>
</feature>
<feature type="compositionally biased region" description="Polar residues" evidence="1">
    <location>
        <begin position="624"/>
        <end position="634"/>
    </location>
</feature>
<feature type="compositionally biased region" description="Polar residues" evidence="1">
    <location>
        <begin position="87"/>
        <end position="106"/>
    </location>
</feature>
<feature type="compositionally biased region" description="Pro residues" evidence="1">
    <location>
        <begin position="146"/>
        <end position="155"/>
    </location>
</feature>
<proteinExistence type="predicted"/>
<evidence type="ECO:0000313" key="2">
    <source>
        <dbReference type="EMBL" id="KAH9000303.1"/>
    </source>
</evidence>